<proteinExistence type="predicted"/>
<reference evidence="1 2" key="1">
    <citation type="submission" date="2019-07" db="EMBL/GenBank/DDBJ databases">
        <title>Whole genome shotgun sequence of Nocardia ninae NBRC 108245.</title>
        <authorList>
            <person name="Hosoyama A."/>
            <person name="Uohara A."/>
            <person name="Ohji S."/>
            <person name="Ichikawa N."/>
        </authorList>
    </citation>
    <scope>NUCLEOTIDE SEQUENCE [LARGE SCALE GENOMIC DNA]</scope>
    <source>
        <strain evidence="1 2">NBRC 108245</strain>
    </source>
</reference>
<comment type="caution">
    <text evidence="1">The sequence shown here is derived from an EMBL/GenBank/DDBJ whole genome shotgun (WGS) entry which is preliminary data.</text>
</comment>
<dbReference type="EMBL" id="BJXA01000009">
    <property type="protein sequence ID" value="GEM37446.1"/>
    <property type="molecule type" value="Genomic_DNA"/>
</dbReference>
<dbReference type="AlphaFoldDB" id="A0A511MCF5"/>
<sequence>MITASELEELLANWPTGERDPKVRQEYRGSQGWWTVHEHLVWSDDTKITLGDMSITVSDCEGGGEGDWEKPTYMVFQVEHTNRDIQHFRKHGVYESHGGSHWDGAFEEVRPATKLVDIWEKA</sequence>
<protein>
    <submittedName>
        <fullName evidence="1">Uncharacterized protein</fullName>
    </submittedName>
</protein>
<evidence type="ECO:0000313" key="2">
    <source>
        <dbReference type="Proteomes" id="UP000321424"/>
    </source>
</evidence>
<accession>A0A511MCF5</accession>
<dbReference type="OrthoDB" id="9776657at2"/>
<evidence type="ECO:0000313" key="1">
    <source>
        <dbReference type="EMBL" id="GEM37446.1"/>
    </source>
</evidence>
<keyword evidence="2" id="KW-1185">Reference proteome</keyword>
<gene>
    <name evidence="1" type="ORF">NN4_19650</name>
</gene>
<dbReference type="Proteomes" id="UP000321424">
    <property type="component" value="Unassembled WGS sequence"/>
</dbReference>
<name>A0A511MCF5_9NOCA</name>
<dbReference type="RefSeq" id="WP_147129586.1">
    <property type="nucleotide sequence ID" value="NZ_BJXA01000009.1"/>
</dbReference>
<organism evidence="1 2">
    <name type="scientific">Nocardia ninae NBRC 108245</name>
    <dbReference type="NCBI Taxonomy" id="1210091"/>
    <lineage>
        <taxon>Bacteria</taxon>
        <taxon>Bacillati</taxon>
        <taxon>Actinomycetota</taxon>
        <taxon>Actinomycetes</taxon>
        <taxon>Mycobacteriales</taxon>
        <taxon>Nocardiaceae</taxon>
        <taxon>Nocardia</taxon>
    </lineage>
</organism>